<dbReference type="AlphaFoldDB" id="A0A381ZFY9"/>
<evidence type="ECO:0000313" key="1">
    <source>
        <dbReference type="EMBL" id="SVA88044.1"/>
    </source>
</evidence>
<protein>
    <submittedName>
        <fullName evidence="1">Uncharacterized protein</fullName>
    </submittedName>
</protein>
<sequence length="44" mass="5128">VDKRLENLEKRLARVNEMITDLENLLPTVKKPSNTITYTIKKNS</sequence>
<reference evidence="1" key="1">
    <citation type="submission" date="2018-05" db="EMBL/GenBank/DDBJ databases">
        <authorList>
            <person name="Lanie J.A."/>
            <person name="Ng W.-L."/>
            <person name="Kazmierczak K.M."/>
            <person name="Andrzejewski T.M."/>
            <person name="Davidsen T.M."/>
            <person name="Wayne K.J."/>
            <person name="Tettelin H."/>
            <person name="Glass J.I."/>
            <person name="Rusch D."/>
            <person name="Podicherti R."/>
            <person name="Tsui H.-C.T."/>
            <person name="Winkler M.E."/>
        </authorList>
    </citation>
    <scope>NUCLEOTIDE SEQUENCE</scope>
</reference>
<accession>A0A381ZFY9</accession>
<organism evidence="1">
    <name type="scientific">marine metagenome</name>
    <dbReference type="NCBI Taxonomy" id="408172"/>
    <lineage>
        <taxon>unclassified sequences</taxon>
        <taxon>metagenomes</taxon>
        <taxon>ecological metagenomes</taxon>
    </lineage>
</organism>
<name>A0A381ZFY9_9ZZZZ</name>
<feature type="non-terminal residue" evidence="1">
    <location>
        <position position="1"/>
    </location>
</feature>
<dbReference type="EMBL" id="UINC01021134">
    <property type="protein sequence ID" value="SVA88044.1"/>
    <property type="molecule type" value="Genomic_DNA"/>
</dbReference>
<gene>
    <name evidence="1" type="ORF">METZ01_LOCUS140898</name>
</gene>
<proteinExistence type="predicted"/>